<dbReference type="InterPro" id="IPR013154">
    <property type="entry name" value="ADH-like_N"/>
</dbReference>
<sequence>MKFRRAMLIEPYKFDIFEVDEEPGPGQVLLKITGCGLCNWEVGFFRGELNFQGYPHKLGHEFSGEVVALGPGCSKLKIGDKVSALDRGFGGFAEYRVTSELVCEKLEDHIDPRYAMGEPQKCIVTVIRATKPEFGDYGVVQGCGPMGMWCIQGMAGNLLAGLIAVDIDDEKLAMAKNFGATHTINSKTENVVEKIKEITKGHMADFVIEGTGVPALLNSAQDMLKAGRGSRLVLMSSHHDVCKEFDFRKAVDRGLQIIAAHPPFSENEKDDFERAVNMINKGIFKNEEIITHEFSLDEIQKAFETLNQKPADFMKGIVLPQKK</sequence>
<keyword evidence="5" id="KW-0560">Oxidoreductase</keyword>
<organism evidence="8 9">
    <name type="scientific">Kineothrix sedimenti</name>
    <dbReference type="NCBI Taxonomy" id="3123317"/>
    <lineage>
        <taxon>Bacteria</taxon>
        <taxon>Bacillati</taxon>
        <taxon>Bacillota</taxon>
        <taxon>Clostridia</taxon>
        <taxon>Lachnospirales</taxon>
        <taxon>Lachnospiraceae</taxon>
        <taxon>Kineothrix</taxon>
    </lineage>
</organism>
<dbReference type="PANTHER" id="PTHR43350:SF19">
    <property type="entry name" value="D-GULOSIDE 3-DEHYDROGENASE"/>
    <property type="match status" value="1"/>
</dbReference>
<dbReference type="InterPro" id="IPR013149">
    <property type="entry name" value="ADH-like_C"/>
</dbReference>
<dbReference type="InterPro" id="IPR011032">
    <property type="entry name" value="GroES-like_sf"/>
</dbReference>
<dbReference type="RefSeq" id="WP_342756512.1">
    <property type="nucleotide sequence ID" value="NZ_CP146256.1"/>
</dbReference>
<comment type="cofactor">
    <cofactor evidence="1 6">
        <name>Zn(2+)</name>
        <dbReference type="ChEBI" id="CHEBI:29105"/>
    </cofactor>
</comment>
<keyword evidence="4 6" id="KW-0862">Zinc</keyword>
<keyword evidence="9" id="KW-1185">Reference proteome</keyword>
<comment type="similarity">
    <text evidence="2 6">Belongs to the zinc-containing alcohol dehydrogenase family.</text>
</comment>
<evidence type="ECO:0000256" key="6">
    <source>
        <dbReference type="RuleBase" id="RU361277"/>
    </source>
</evidence>
<accession>A0ABZ3EUB5</accession>
<proteinExistence type="inferred from homology"/>
<reference evidence="8 9" key="1">
    <citation type="submission" date="2024-02" db="EMBL/GenBank/DDBJ databases">
        <title>Bacterial strain from lacustrine sediment.</title>
        <authorList>
            <person name="Petit C."/>
            <person name="Fadhlaoui K."/>
        </authorList>
    </citation>
    <scope>NUCLEOTIDE SEQUENCE [LARGE SCALE GENOMIC DNA]</scope>
    <source>
        <strain evidence="8 9">IPX-CK</strain>
    </source>
</reference>
<feature type="domain" description="Enoyl reductase (ER)" evidence="7">
    <location>
        <begin position="7"/>
        <end position="319"/>
    </location>
</feature>
<dbReference type="SMART" id="SM00829">
    <property type="entry name" value="PKS_ER"/>
    <property type="match status" value="1"/>
</dbReference>
<evidence type="ECO:0000256" key="4">
    <source>
        <dbReference type="ARBA" id="ARBA00022833"/>
    </source>
</evidence>
<keyword evidence="3 6" id="KW-0479">Metal-binding</keyword>
<gene>
    <name evidence="8" type="ORF">V6984_15495</name>
</gene>
<evidence type="ECO:0000259" key="7">
    <source>
        <dbReference type="SMART" id="SM00829"/>
    </source>
</evidence>
<dbReference type="Gene3D" id="3.40.50.720">
    <property type="entry name" value="NAD(P)-binding Rossmann-like Domain"/>
    <property type="match status" value="1"/>
</dbReference>
<evidence type="ECO:0000256" key="1">
    <source>
        <dbReference type="ARBA" id="ARBA00001947"/>
    </source>
</evidence>
<evidence type="ECO:0000256" key="3">
    <source>
        <dbReference type="ARBA" id="ARBA00022723"/>
    </source>
</evidence>
<evidence type="ECO:0000256" key="2">
    <source>
        <dbReference type="ARBA" id="ARBA00008072"/>
    </source>
</evidence>
<evidence type="ECO:0000256" key="5">
    <source>
        <dbReference type="ARBA" id="ARBA00023002"/>
    </source>
</evidence>
<dbReference type="InterPro" id="IPR036291">
    <property type="entry name" value="NAD(P)-bd_dom_sf"/>
</dbReference>
<dbReference type="InterPro" id="IPR002328">
    <property type="entry name" value="ADH_Zn_CS"/>
</dbReference>
<dbReference type="Pfam" id="PF00107">
    <property type="entry name" value="ADH_zinc_N"/>
    <property type="match status" value="1"/>
</dbReference>
<dbReference type="InterPro" id="IPR020843">
    <property type="entry name" value="ER"/>
</dbReference>
<dbReference type="EMBL" id="CP146256">
    <property type="protein sequence ID" value="XAH72899.1"/>
    <property type="molecule type" value="Genomic_DNA"/>
</dbReference>
<protein>
    <submittedName>
        <fullName evidence="8">Zinc-binding dehydrogenase</fullName>
    </submittedName>
</protein>
<dbReference type="Proteomes" id="UP001451571">
    <property type="component" value="Chromosome"/>
</dbReference>
<dbReference type="SUPFAM" id="SSF50129">
    <property type="entry name" value="GroES-like"/>
    <property type="match status" value="1"/>
</dbReference>
<dbReference type="PROSITE" id="PS00059">
    <property type="entry name" value="ADH_ZINC"/>
    <property type="match status" value="1"/>
</dbReference>
<evidence type="ECO:0000313" key="9">
    <source>
        <dbReference type="Proteomes" id="UP001451571"/>
    </source>
</evidence>
<dbReference type="SUPFAM" id="SSF51735">
    <property type="entry name" value="NAD(P)-binding Rossmann-fold domains"/>
    <property type="match status" value="1"/>
</dbReference>
<dbReference type="Gene3D" id="3.90.180.10">
    <property type="entry name" value="Medium-chain alcohol dehydrogenases, catalytic domain"/>
    <property type="match status" value="2"/>
</dbReference>
<evidence type="ECO:0000313" key="8">
    <source>
        <dbReference type="EMBL" id="XAH72899.1"/>
    </source>
</evidence>
<dbReference type="Pfam" id="PF08240">
    <property type="entry name" value="ADH_N"/>
    <property type="match status" value="1"/>
</dbReference>
<dbReference type="PANTHER" id="PTHR43350">
    <property type="entry name" value="NAD-DEPENDENT ALCOHOL DEHYDROGENASE"/>
    <property type="match status" value="1"/>
</dbReference>
<name>A0ABZ3EUB5_9FIRM</name>